<name>A0A6J5RRM6_9CAUD</name>
<gene>
    <name evidence="1" type="ORF">UFOVP1290_457</name>
</gene>
<proteinExistence type="predicted"/>
<sequence>MLYKQAKKLIALANKFAAKYDQFEGNLSANDFYFEFHHALQIIRIDMINDAGFLQRLGFSPKKLEVFSSLINMMNNICKTYKESYSGSKSAIDILSSQFEIIDKLNQIIKNEYPNIPKYSLKSLSNLIELYLKSRMMLDQYNPRTEITSPSL</sequence>
<accession>A0A6J5RRM6</accession>
<organism evidence="1">
    <name type="scientific">uncultured Caudovirales phage</name>
    <dbReference type="NCBI Taxonomy" id="2100421"/>
    <lineage>
        <taxon>Viruses</taxon>
        <taxon>Duplodnaviria</taxon>
        <taxon>Heunggongvirae</taxon>
        <taxon>Uroviricota</taxon>
        <taxon>Caudoviricetes</taxon>
        <taxon>Peduoviridae</taxon>
        <taxon>Maltschvirus</taxon>
        <taxon>Maltschvirus maltsch</taxon>
    </lineage>
</organism>
<protein>
    <submittedName>
        <fullName evidence="1">Uncharacterized protein</fullName>
    </submittedName>
</protein>
<reference evidence="1" key="1">
    <citation type="submission" date="2020-05" db="EMBL/GenBank/DDBJ databases">
        <authorList>
            <person name="Chiriac C."/>
            <person name="Salcher M."/>
            <person name="Ghai R."/>
            <person name="Kavagutti S V."/>
        </authorList>
    </citation>
    <scope>NUCLEOTIDE SEQUENCE</scope>
</reference>
<evidence type="ECO:0000313" key="1">
    <source>
        <dbReference type="EMBL" id="CAB4196937.1"/>
    </source>
</evidence>
<dbReference type="EMBL" id="LR797252">
    <property type="protein sequence ID" value="CAB4196937.1"/>
    <property type="molecule type" value="Genomic_DNA"/>
</dbReference>